<dbReference type="Proteomes" id="UP000469558">
    <property type="component" value="Unassembled WGS sequence"/>
</dbReference>
<organism evidence="3 4">
    <name type="scientific">Lachnellula suecica</name>
    <dbReference type="NCBI Taxonomy" id="602035"/>
    <lineage>
        <taxon>Eukaryota</taxon>
        <taxon>Fungi</taxon>
        <taxon>Dikarya</taxon>
        <taxon>Ascomycota</taxon>
        <taxon>Pezizomycotina</taxon>
        <taxon>Leotiomycetes</taxon>
        <taxon>Helotiales</taxon>
        <taxon>Lachnaceae</taxon>
        <taxon>Lachnellula</taxon>
    </lineage>
</organism>
<gene>
    <name evidence="3" type="primary">EXG1_0</name>
    <name evidence="3" type="ORF">LSUE1_G007895</name>
</gene>
<keyword evidence="4" id="KW-1185">Reference proteome</keyword>
<dbReference type="InterPro" id="IPR039279">
    <property type="entry name" value="QRT3-like"/>
</dbReference>
<accession>A0A8T9BTZ0</accession>
<dbReference type="FunFam" id="2.160.20.10:FF:000049">
    <property type="entry name" value="Putative exo-beta-1,3-glucanase"/>
    <property type="match status" value="1"/>
</dbReference>
<reference evidence="3 4" key="1">
    <citation type="submission" date="2018-05" db="EMBL/GenBank/DDBJ databases">
        <title>Genome sequencing and assembly of the regulated plant pathogen Lachnellula willkommii and related sister species for the development of diagnostic species identification markers.</title>
        <authorList>
            <person name="Giroux E."/>
            <person name="Bilodeau G."/>
        </authorList>
    </citation>
    <scope>NUCLEOTIDE SEQUENCE [LARGE SCALE GENOMIC DNA]</scope>
    <source>
        <strain evidence="3 4">CBS 268.59</strain>
    </source>
</reference>
<dbReference type="AlphaFoldDB" id="A0A8T9BTZ0"/>
<dbReference type="Gene3D" id="2.160.20.10">
    <property type="entry name" value="Single-stranded right-handed beta-helix, Pectin lyase-like"/>
    <property type="match status" value="2"/>
</dbReference>
<dbReference type="OrthoDB" id="1046782at2759"/>
<feature type="domain" description="Rhamnogalacturonase A/B/Epimerase-like pectate lyase" evidence="2">
    <location>
        <begin position="123"/>
        <end position="347"/>
    </location>
</feature>
<protein>
    <submittedName>
        <fullName evidence="3">Glucan 1,3-beta-glucosidase</fullName>
    </submittedName>
</protein>
<dbReference type="InterPro" id="IPR011050">
    <property type="entry name" value="Pectin_lyase_fold/virulence"/>
</dbReference>
<dbReference type="PANTHER" id="PTHR33928">
    <property type="entry name" value="POLYGALACTURONASE QRT3"/>
    <property type="match status" value="1"/>
</dbReference>
<evidence type="ECO:0000259" key="2">
    <source>
        <dbReference type="Pfam" id="PF12708"/>
    </source>
</evidence>
<dbReference type="GO" id="GO:0004650">
    <property type="term" value="F:polygalacturonase activity"/>
    <property type="evidence" value="ECO:0007669"/>
    <property type="project" value="InterPro"/>
</dbReference>
<dbReference type="CDD" id="cd23668">
    <property type="entry name" value="GH55_beta13glucanase-like"/>
    <property type="match status" value="1"/>
</dbReference>
<evidence type="ECO:0000256" key="1">
    <source>
        <dbReference type="SAM" id="SignalP"/>
    </source>
</evidence>
<sequence>MTIFLTFTTLLTLAAALPQTSSGVPDFHDFQPLPLSLANPTNQSSVYSDANQKQQPIINPAQGLNTSINPDVIINSTKPEAVSFAAQASCGGPTSGTPSTFWREQITHNGAAALLNGASFTVFRNVVKDFQADNTGNSDASAAINSAISSGSRKGNGFTTRPAYVYVPGGTYKISHSVNMLVNTFLVGDPLHMPVFVADASLGTSPVIQGFDNSQQSTTNFYTAIRNIEIQTTSISTGTAAVGLNWAVSQGCSLFNVAFNMPDFSNHIGITMKATNPNGGADEGGGSGTLIGDCSFTGGAIGIQLSNQQYNFKGLSFNGCNVGIFIDHVFVGTFQGLTFQNCNFGVDMSSEFNVGAVSLIDSTISSCNAMVNVGQTTGNGEGSLVLDNVSVGSGVTTVKGSSGTILSGSVAGGSTWVMGNENPQNFQSGKMYQINRPAALLSGGKYFTKKAPQYENFDVSQFVNIKSMGAVGDNMNDDTAVINSVLKANAGCKITYFPQGIYKVTNTITIPPGSHIIGDVYSVITGIGSNFFNPSAPVPVVRVGNAGDVGVAEITDMIFTVADVLQGATILEVNMAGNSPGDVSFHNSHIRVGGAADSLVNSNCGAANTNDCKAAFAMMHVTSSAQVYIENMWGWTADHSLDGGPNQNIATGRGLLIESTKGAWLVGTAFEHNTLYQYNLNNAQNVYIGMQQTETAYWQGDGTPEQAPGPWTPISSIGDPDWSNCQSSGDGGNAQCFMGFSAHISSSSNLVIHGSAFWAFFNDMTDGSFSNAGCPNHNNVCQENAIIMTNTNSLFWYNMLTKSTTNLIRDNGNVATQNNNPGGWGPVGGVIAAYLKDSGIANEQ</sequence>
<proteinExistence type="predicted"/>
<feature type="signal peptide" evidence="1">
    <location>
        <begin position="1"/>
        <end position="16"/>
    </location>
</feature>
<feature type="domain" description="Rhamnogalacturonase A/B/Epimerase-like pectate lyase" evidence="2">
    <location>
        <begin position="462"/>
        <end position="683"/>
    </location>
</feature>
<dbReference type="InterPro" id="IPR012334">
    <property type="entry name" value="Pectin_lyas_fold"/>
</dbReference>
<dbReference type="SUPFAM" id="SSF51126">
    <property type="entry name" value="Pectin lyase-like"/>
    <property type="match status" value="2"/>
</dbReference>
<dbReference type="InterPro" id="IPR024535">
    <property type="entry name" value="RHGA/B-epi-like_pectate_lyase"/>
</dbReference>
<evidence type="ECO:0000313" key="3">
    <source>
        <dbReference type="EMBL" id="TVY60896.1"/>
    </source>
</evidence>
<dbReference type="PANTHER" id="PTHR33928:SF2">
    <property type="entry name" value="PECTATE LYASE SUPERFAMILY PROTEIN DOMAIN-CONTAINING PROTEIN-RELATED"/>
    <property type="match status" value="1"/>
</dbReference>
<name>A0A8T9BTZ0_9HELO</name>
<dbReference type="EMBL" id="QGMK01002045">
    <property type="protein sequence ID" value="TVY60896.1"/>
    <property type="molecule type" value="Genomic_DNA"/>
</dbReference>
<feature type="chain" id="PRO_5035811788" evidence="1">
    <location>
        <begin position="17"/>
        <end position="844"/>
    </location>
</feature>
<comment type="caution">
    <text evidence="3">The sequence shown here is derived from an EMBL/GenBank/DDBJ whole genome shotgun (WGS) entry which is preliminary data.</text>
</comment>
<evidence type="ECO:0000313" key="4">
    <source>
        <dbReference type="Proteomes" id="UP000469558"/>
    </source>
</evidence>
<keyword evidence="1" id="KW-0732">Signal</keyword>
<dbReference type="Pfam" id="PF12708">
    <property type="entry name" value="Pect-lyase_RHGA_epim"/>
    <property type="match status" value="2"/>
</dbReference>